<protein>
    <recommendedName>
        <fullName evidence="5">DYW domain-containing protein</fullName>
    </recommendedName>
</protein>
<feature type="compositionally biased region" description="Basic and acidic residues" evidence="4">
    <location>
        <begin position="345"/>
        <end position="367"/>
    </location>
</feature>
<dbReference type="InterPro" id="IPR032867">
    <property type="entry name" value="DYW_dom"/>
</dbReference>
<evidence type="ECO:0000313" key="7">
    <source>
        <dbReference type="Proteomes" id="UP000324897"/>
    </source>
</evidence>
<keyword evidence="7" id="KW-1185">Reference proteome</keyword>
<sequence length="816" mass="87960">MQSEEVKARFGRCPYCRAMIYQDPNAVIFYCSKCRTPIRGKNPRPTDEAEYALSQLEILSADTASVFSDDVETPKQQLSRRRSFVVLAVPAVGIGQNRPRKHPGRARNEESTGSPLRSRVAELRPSSRRTRRSMSGDVDVQSGTDSESDAPASAAAASYRRRASPLSSQELDPAVAMDMSGLDPNYVTRSALSDPAFQQDLLRALDNLRKLIAAVDQPRGADAAAHWHAASAARTSAVQRRRRGRRRAHDDAAQLPPHAAARVAARAGAARRARATGRERLVVVLLLLVGVEQPARWDQGALPAAAGRHAVRGLRQVLRDTAAAGRPARREQGRQAAVRGLWRSARADAAGERQRERERRDGPAEEDLLRAAACRPRSRRRRGLPSFFEEEQPEQRAAAAGWAAPPRAGLQLRQLAAIAGDASSTEPWSARVRSLTRLGRHRESLALLRHGDPSPPPHALALPAAVISCAALSLPAGLAQIHALAAKSGLLPSADAYLLSALLSSYSRLGRLPLAHQLLEEMPLAFTPQTTLRTAFNSVISGCALHALPTACFALFRRMRAASVPFDAVTLLALVPAAPLSVVPQVHALAARAGLAAETAVANCLISAYARCGAAGAALARRIFDEIPPASRDLVSWNAVLSAHAQNGLAVDALELYRRMCGPDGGGVEPDAVTLVGVLSSCAHLGARGVGLDVERYVRERLPGFRSNVQLIYELIIRLEQLVKEKSGVRESGERTEKEAAPPLVGFHSEKLAVAFGLLNTAAGSEIVVIKNLRVCGDCHLFLKSVSAIANRAFLVRDASRFHRFEGGLCSCKDYW</sequence>
<keyword evidence="1" id="KW-0677">Repeat</keyword>
<feature type="region of interest" description="Disordered" evidence="4">
    <location>
        <begin position="95"/>
        <end position="169"/>
    </location>
</feature>
<dbReference type="GO" id="GO:0009451">
    <property type="term" value="P:RNA modification"/>
    <property type="evidence" value="ECO:0007669"/>
    <property type="project" value="InterPro"/>
</dbReference>
<organism evidence="6 7">
    <name type="scientific">Eragrostis curvula</name>
    <name type="common">weeping love grass</name>
    <dbReference type="NCBI Taxonomy" id="38414"/>
    <lineage>
        <taxon>Eukaryota</taxon>
        <taxon>Viridiplantae</taxon>
        <taxon>Streptophyta</taxon>
        <taxon>Embryophyta</taxon>
        <taxon>Tracheophyta</taxon>
        <taxon>Spermatophyta</taxon>
        <taxon>Magnoliopsida</taxon>
        <taxon>Liliopsida</taxon>
        <taxon>Poales</taxon>
        <taxon>Poaceae</taxon>
        <taxon>PACMAD clade</taxon>
        <taxon>Chloridoideae</taxon>
        <taxon>Eragrostideae</taxon>
        <taxon>Eragrostidinae</taxon>
        <taxon>Eragrostis</taxon>
    </lineage>
</organism>
<dbReference type="FunFam" id="1.25.40.10:FF:000712">
    <property type="entry name" value="Os07g0670000 protein"/>
    <property type="match status" value="1"/>
</dbReference>
<dbReference type="Pfam" id="PF01535">
    <property type="entry name" value="PPR"/>
    <property type="match status" value="3"/>
</dbReference>
<dbReference type="Pfam" id="PF14432">
    <property type="entry name" value="DYW_deaminase"/>
    <property type="match status" value="1"/>
</dbReference>
<dbReference type="InterPro" id="IPR046960">
    <property type="entry name" value="PPR_At4g14850-like_plant"/>
</dbReference>
<dbReference type="PANTHER" id="PTHR47926">
    <property type="entry name" value="PENTATRICOPEPTIDE REPEAT-CONTAINING PROTEIN"/>
    <property type="match status" value="1"/>
</dbReference>
<feature type="region of interest" description="Disordered" evidence="4">
    <location>
        <begin position="232"/>
        <end position="255"/>
    </location>
</feature>
<dbReference type="Gene3D" id="1.25.40.10">
    <property type="entry name" value="Tetratricopeptide repeat domain"/>
    <property type="match status" value="2"/>
</dbReference>
<dbReference type="OrthoDB" id="1487578at2759"/>
<dbReference type="GO" id="GO:0008270">
    <property type="term" value="F:zinc ion binding"/>
    <property type="evidence" value="ECO:0007669"/>
    <property type="project" value="InterPro"/>
</dbReference>
<comment type="caution">
    <text evidence="6">The sequence shown here is derived from an EMBL/GenBank/DDBJ whole genome shotgun (WGS) entry which is preliminary data.</text>
</comment>
<keyword evidence="2" id="KW-0809">Transit peptide</keyword>
<evidence type="ECO:0000256" key="1">
    <source>
        <dbReference type="ARBA" id="ARBA00022737"/>
    </source>
</evidence>
<dbReference type="Gramene" id="TVU36618">
    <property type="protein sequence ID" value="TVU36618"/>
    <property type="gene ID" value="EJB05_18558"/>
</dbReference>
<reference evidence="6 7" key="1">
    <citation type="journal article" date="2019" name="Sci. Rep.">
        <title>A high-quality genome of Eragrostis curvula grass provides insights into Poaceae evolution and supports new strategies to enhance forage quality.</title>
        <authorList>
            <person name="Carballo J."/>
            <person name="Santos B.A.C.M."/>
            <person name="Zappacosta D."/>
            <person name="Garbus I."/>
            <person name="Selva J.P."/>
            <person name="Gallo C.A."/>
            <person name="Diaz A."/>
            <person name="Albertini E."/>
            <person name="Caccamo M."/>
            <person name="Echenique V."/>
        </authorList>
    </citation>
    <scope>NUCLEOTIDE SEQUENCE [LARGE SCALE GENOMIC DNA]</scope>
    <source>
        <strain evidence="7">cv. Victoria</strain>
        <tissue evidence="6">Leaf</tissue>
    </source>
</reference>
<dbReference type="InterPro" id="IPR002885">
    <property type="entry name" value="PPR_rpt"/>
</dbReference>
<dbReference type="FunFam" id="1.25.40.10:FF:000621">
    <property type="entry name" value="Pentatricopeptide repeat-containing protein"/>
    <property type="match status" value="1"/>
</dbReference>
<feature type="repeat" description="PPR" evidence="3">
    <location>
        <begin position="633"/>
        <end position="663"/>
    </location>
</feature>
<dbReference type="AlphaFoldDB" id="A0A5J9VLG7"/>
<dbReference type="EMBL" id="RWGY01000009">
    <property type="protein sequence ID" value="TVU36618.1"/>
    <property type="molecule type" value="Genomic_DNA"/>
</dbReference>
<accession>A0A5J9VLG7</accession>
<evidence type="ECO:0000256" key="2">
    <source>
        <dbReference type="ARBA" id="ARBA00022946"/>
    </source>
</evidence>
<dbReference type="NCBIfam" id="TIGR00756">
    <property type="entry name" value="PPR"/>
    <property type="match status" value="1"/>
</dbReference>
<feature type="domain" description="DYW" evidence="5">
    <location>
        <begin position="743"/>
        <end position="816"/>
    </location>
</feature>
<gene>
    <name evidence="6" type="ORF">EJB05_18558</name>
</gene>
<dbReference type="Proteomes" id="UP000324897">
    <property type="component" value="Unassembled WGS sequence"/>
</dbReference>
<dbReference type="PROSITE" id="PS51375">
    <property type="entry name" value="PPR"/>
    <property type="match status" value="1"/>
</dbReference>
<dbReference type="InterPro" id="IPR011990">
    <property type="entry name" value="TPR-like_helical_dom_sf"/>
</dbReference>
<evidence type="ECO:0000256" key="3">
    <source>
        <dbReference type="PROSITE-ProRule" id="PRU00708"/>
    </source>
</evidence>
<feature type="region of interest" description="Disordered" evidence="4">
    <location>
        <begin position="322"/>
        <end position="367"/>
    </location>
</feature>
<dbReference type="GO" id="GO:0003723">
    <property type="term" value="F:RNA binding"/>
    <property type="evidence" value="ECO:0007669"/>
    <property type="project" value="InterPro"/>
</dbReference>
<name>A0A5J9VLG7_9POAL</name>
<evidence type="ECO:0000259" key="5">
    <source>
        <dbReference type="Pfam" id="PF14432"/>
    </source>
</evidence>
<feature type="compositionally biased region" description="Low complexity" evidence="4">
    <location>
        <begin position="149"/>
        <end position="168"/>
    </location>
</feature>
<evidence type="ECO:0000256" key="4">
    <source>
        <dbReference type="SAM" id="MobiDB-lite"/>
    </source>
</evidence>
<evidence type="ECO:0000313" key="6">
    <source>
        <dbReference type="EMBL" id="TVU36618.1"/>
    </source>
</evidence>
<proteinExistence type="predicted"/>